<feature type="region of interest" description="Disordered" evidence="6">
    <location>
        <begin position="44"/>
        <end position="65"/>
    </location>
</feature>
<evidence type="ECO:0000256" key="1">
    <source>
        <dbReference type="ARBA" id="ARBA00004613"/>
    </source>
</evidence>
<dbReference type="InterPro" id="IPR009483">
    <property type="entry name" value="IpaD/BipD/SipD"/>
</dbReference>
<dbReference type="GO" id="GO:0005576">
    <property type="term" value="C:extracellular region"/>
    <property type="evidence" value="ECO:0007669"/>
    <property type="project" value="UniProtKB-SubCell"/>
</dbReference>
<organism evidence="7 8">
    <name type="scientific">Erwinia tracheiphila</name>
    <dbReference type="NCBI Taxonomy" id="65700"/>
    <lineage>
        <taxon>Bacteria</taxon>
        <taxon>Pseudomonadati</taxon>
        <taxon>Pseudomonadota</taxon>
        <taxon>Gammaproteobacteria</taxon>
        <taxon>Enterobacterales</taxon>
        <taxon>Erwiniaceae</taxon>
        <taxon>Erwinia</taxon>
    </lineage>
</organism>
<accession>A0A345CW13</accession>
<comment type="subcellular location">
    <subcellularLocation>
        <location evidence="1">Secreted</location>
    </subcellularLocation>
</comment>
<evidence type="ECO:0000256" key="3">
    <source>
        <dbReference type="ARBA" id="ARBA00022525"/>
    </source>
</evidence>
<dbReference type="InterPro" id="IPR036708">
    <property type="entry name" value="BipD-like_sf"/>
</dbReference>
<evidence type="ECO:0000256" key="4">
    <source>
        <dbReference type="ARBA" id="ARBA00023026"/>
    </source>
</evidence>
<gene>
    <name evidence="7" type="ORF">AV903_18820</name>
</gene>
<dbReference type="Pfam" id="PF06511">
    <property type="entry name" value="T3SS_TC"/>
    <property type="match status" value="1"/>
</dbReference>
<keyword evidence="4" id="KW-0843">Virulence</keyword>
<comment type="similarity">
    <text evidence="2">Belongs to the invasin protein D family.</text>
</comment>
<evidence type="ECO:0000313" key="7">
    <source>
        <dbReference type="EMBL" id="AXF77630.1"/>
    </source>
</evidence>
<evidence type="ECO:0000256" key="2">
    <source>
        <dbReference type="ARBA" id="ARBA00007741"/>
    </source>
</evidence>
<proteinExistence type="inferred from homology"/>
<protein>
    <submittedName>
        <fullName evidence="7">IpaD/SipD/SspD family type III secretion system needle tip protein</fullName>
    </submittedName>
</protein>
<sequence length="409" mass="45568">MISRQRKFLCRPFGGQQMTELNNSVKIKMPNIFAMQTGEDKTMLSSSTEQAHAAKRTQTDNNYDTVKPDLNPSWVVKFFLAMAPAEKKGNYTFSDTHEKMQKLDFLLSEIDIKNDSIPEKKIDEKLENIARAYQRATSSGVDASELITNQENIFSSFVDSIDELKNTVRDQSLTVEKDFSHIKSELLQARSNNSHAELADGISNIIDSIKENYLDQYTYLMKLDTDLYQAYNEIILAASAQAVSGGSDGNEVRFNGPVMLAAYEKFQKKIEALERDLGHVNGWDTMDAAARENAKTLLAPAFNVDDAGKITFNLGQYDSSPKYPNGITFTPAFSTLWPASASSKNIPTTSYQAWLAAFNSVGTALQSNMQAFSQRYSQAVSTFNNLSGLMVNNVSTLADSIKEFLRNLS</sequence>
<dbReference type="EMBL" id="CP013970">
    <property type="protein sequence ID" value="AXF77630.1"/>
    <property type="molecule type" value="Genomic_DNA"/>
</dbReference>
<dbReference type="AlphaFoldDB" id="A0A345CW13"/>
<dbReference type="Gene3D" id="1.20.1710.10">
    <property type="entry name" value="IpaD-like"/>
    <property type="match status" value="1"/>
</dbReference>
<keyword evidence="3" id="KW-0964">Secreted</keyword>
<keyword evidence="5" id="KW-0175">Coiled coil</keyword>
<dbReference type="SUPFAM" id="SSF140693">
    <property type="entry name" value="IpaD-like"/>
    <property type="match status" value="1"/>
</dbReference>
<evidence type="ECO:0000256" key="5">
    <source>
        <dbReference type="ARBA" id="ARBA00023054"/>
    </source>
</evidence>
<reference evidence="7 8" key="1">
    <citation type="submission" date="2016-01" db="EMBL/GenBank/DDBJ databases">
        <authorList>
            <person name="Oliw E.H."/>
        </authorList>
    </citation>
    <scope>NUCLEOTIDE SEQUENCE [LARGE SCALE GENOMIC DNA]</scope>
    <source>
        <strain evidence="7 8">MDcuke</strain>
    </source>
</reference>
<evidence type="ECO:0000313" key="8">
    <source>
        <dbReference type="Proteomes" id="UP000264980"/>
    </source>
</evidence>
<dbReference type="Proteomes" id="UP000264980">
    <property type="component" value="Chromosome"/>
</dbReference>
<evidence type="ECO:0000256" key="6">
    <source>
        <dbReference type="SAM" id="MobiDB-lite"/>
    </source>
</evidence>
<name>A0A345CW13_9GAMM</name>